<feature type="repeat" description="ANK" evidence="3">
    <location>
        <begin position="100"/>
        <end position="132"/>
    </location>
</feature>
<dbReference type="Gene3D" id="1.25.40.20">
    <property type="entry name" value="Ankyrin repeat-containing domain"/>
    <property type="match status" value="1"/>
</dbReference>
<dbReference type="Pfam" id="PF00023">
    <property type="entry name" value="Ank"/>
    <property type="match status" value="1"/>
</dbReference>
<dbReference type="SMART" id="SM00248">
    <property type="entry name" value="ANK"/>
    <property type="match status" value="3"/>
</dbReference>
<reference evidence="5" key="1">
    <citation type="journal article" date="2010" name="Stand. Genomic Sci.">
        <title>Complete genome sequence of Sulfurimonas autotrophica type strain (OK10).</title>
        <authorList>
            <person name="Sikorski J."/>
            <person name="Munk C."/>
            <person name="Lapidus A."/>
            <person name="Djao O."/>
            <person name="Lucas S."/>
            <person name="Glavina Del Rio T."/>
            <person name="Nolan M."/>
            <person name="Tice H."/>
            <person name="Han C."/>
            <person name="Cheng J."/>
            <person name="Tapia R."/>
            <person name="Goodwin L."/>
            <person name="Pitluck S."/>
            <person name="Liolios K."/>
            <person name="Ivanova N."/>
            <person name="Mavromatis K."/>
            <person name="Mikhailova N."/>
            <person name="Pati A."/>
            <person name="Sims D."/>
            <person name="Meincke L."/>
            <person name="Brettin T."/>
            <person name="Detter J."/>
            <person name="Chen A."/>
            <person name="Palaniappan K."/>
            <person name="Land M."/>
            <person name="Hauser L."/>
            <person name="Chang Y."/>
            <person name="Jeffries C."/>
            <person name="Rohde M."/>
            <person name="Lang E."/>
            <person name="Spring S."/>
            <person name="Goker M."/>
            <person name="Woyke T."/>
            <person name="Bristow J."/>
            <person name="Eisen J."/>
            <person name="Markowitz V."/>
            <person name="Hugenholtz P."/>
            <person name="Kyrpides N."/>
            <person name="Klenk H."/>
        </authorList>
    </citation>
    <scope>NUCLEOTIDE SEQUENCE [LARGE SCALE GENOMIC DNA]</scope>
    <source>
        <strain evidence="5">ATCC BAA-671 / DSM 16294 / JCM 11897 / OK10</strain>
    </source>
</reference>
<name>E0UT10_SULAO</name>
<dbReference type="InterPro" id="IPR036770">
    <property type="entry name" value="Ankyrin_rpt-contain_sf"/>
</dbReference>
<dbReference type="RefSeq" id="WP_013327004.1">
    <property type="nucleotide sequence ID" value="NC_014506.1"/>
</dbReference>
<dbReference type="AlphaFoldDB" id="E0UT10"/>
<keyword evidence="5" id="KW-1185">Reference proteome</keyword>
<dbReference type="STRING" id="563040.Saut_1203"/>
<dbReference type="KEGG" id="sua:Saut_1203"/>
<dbReference type="Pfam" id="PF12796">
    <property type="entry name" value="Ank_2"/>
    <property type="match status" value="1"/>
</dbReference>
<organism evidence="4 5">
    <name type="scientific">Sulfurimonas autotrophica (strain ATCC BAA-671 / DSM 16294 / JCM 11897 / OK10)</name>
    <dbReference type="NCBI Taxonomy" id="563040"/>
    <lineage>
        <taxon>Bacteria</taxon>
        <taxon>Pseudomonadati</taxon>
        <taxon>Campylobacterota</taxon>
        <taxon>Epsilonproteobacteria</taxon>
        <taxon>Campylobacterales</taxon>
        <taxon>Sulfurimonadaceae</taxon>
        <taxon>Sulfurimonas</taxon>
    </lineage>
</organism>
<dbReference type="EMBL" id="CP002205">
    <property type="protein sequence ID" value="ADN09251.1"/>
    <property type="molecule type" value="Genomic_DNA"/>
</dbReference>
<dbReference type="Proteomes" id="UP000007803">
    <property type="component" value="Chromosome"/>
</dbReference>
<dbReference type="OrthoDB" id="5334130at2"/>
<evidence type="ECO:0000256" key="2">
    <source>
        <dbReference type="ARBA" id="ARBA00023043"/>
    </source>
</evidence>
<dbReference type="PANTHER" id="PTHR24198">
    <property type="entry name" value="ANKYRIN REPEAT AND PROTEIN KINASE DOMAIN-CONTAINING PROTEIN"/>
    <property type="match status" value="1"/>
</dbReference>
<gene>
    <name evidence="4" type="ordered locus">Saut_1203</name>
</gene>
<dbReference type="PANTHER" id="PTHR24198:SF165">
    <property type="entry name" value="ANKYRIN REPEAT-CONTAINING PROTEIN-RELATED"/>
    <property type="match status" value="1"/>
</dbReference>
<dbReference type="PROSITE" id="PS50088">
    <property type="entry name" value="ANK_REPEAT"/>
    <property type="match status" value="2"/>
</dbReference>
<evidence type="ECO:0000313" key="4">
    <source>
        <dbReference type="EMBL" id="ADN09251.1"/>
    </source>
</evidence>
<dbReference type="HOGENOM" id="CLU_000134_18_1_7"/>
<dbReference type="PROSITE" id="PS50297">
    <property type="entry name" value="ANK_REP_REGION"/>
    <property type="match status" value="1"/>
</dbReference>
<evidence type="ECO:0000256" key="1">
    <source>
        <dbReference type="ARBA" id="ARBA00022737"/>
    </source>
</evidence>
<accession>E0UT10</accession>
<keyword evidence="2 3" id="KW-0040">ANK repeat</keyword>
<dbReference type="eggNOG" id="COG0666">
    <property type="taxonomic scope" value="Bacteria"/>
</dbReference>
<dbReference type="SUPFAM" id="SSF48403">
    <property type="entry name" value="Ankyrin repeat"/>
    <property type="match status" value="1"/>
</dbReference>
<evidence type="ECO:0000313" key="5">
    <source>
        <dbReference type="Proteomes" id="UP000007803"/>
    </source>
</evidence>
<sequence>MNTWLELLKNDDYLGIKKYLKNGADISETNEAGESVLACALRAGCEKEILMLLTENGADIFDVDDEGVSVFDIAITYDNAYMVNYLIEQGKDVNDTTRKSGFTALMGAACYGRIEITKILLENGADQNARDSKGFSAIDFARKMNKKSILALFDYDENSPKNRGYAR</sequence>
<protein>
    <submittedName>
        <fullName evidence="4">Ankyrin</fullName>
    </submittedName>
</protein>
<proteinExistence type="predicted"/>
<keyword evidence="1" id="KW-0677">Repeat</keyword>
<dbReference type="InterPro" id="IPR002110">
    <property type="entry name" value="Ankyrin_rpt"/>
</dbReference>
<feature type="repeat" description="ANK" evidence="3">
    <location>
        <begin position="66"/>
        <end position="98"/>
    </location>
</feature>
<evidence type="ECO:0000256" key="3">
    <source>
        <dbReference type="PROSITE-ProRule" id="PRU00023"/>
    </source>
</evidence>
<dbReference type="GO" id="GO:0005737">
    <property type="term" value="C:cytoplasm"/>
    <property type="evidence" value="ECO:0007669"/>
    <property type="project" value="TreeGrafter"/>
</dbReference>